<dbReference type="InterPro" id="IPR036168">
    <property type="entry name" value="AP2_Mu_C_sf"/>
</dbReference>
<dbReference type="SUPFAM" id="SSF49447">
    <property type="entry name" value="Second domain of Mu2 adaptin subunit (ap50) of ap2 adaptor"/>
    <property type="match status" value="1"/>
</dbReference>
<dbReference type="AlphaFoldDB" id="A0AAV7YCE1"/>
<reference evidence="3" key="1">
    <citation type="submission" date="2022-08" db="EMBL/GenBank/DDBJ databases">
        <title>Novel sulfate-reducing endosymbionts in the free-living metamonad Anaeramoeba.</title>
        <authorList>
            <person name="Jerlstrom-Hultqvist J."/>
            <person name="Cepicka I."/>
            <person name="Gallot-Lavallee L."/>
            <person name="Salas-Leiva D."/>
            <person name="Curtis B.A."/>
            <person name="Zahonova K."/>
            <person name="Pipaliya S."/>
            <person name="Dacks J."/>
            <person name="Roger A.J."/>
        </authorList>
    </citation>
    <scope>NUCLEOTIDE SEQUENCE</scope>
    <source>
        <strain evidence="3">Schooner1</strain>
    </source>
</reference>
<reference evidence="2" key="2">
    <citation type="submission" date="2022-08" db="EMBL/GenBank/DDBJ databases">
        <title>Novel sulphate-reducing endosymbionts in the free-living metamonad Anaeramoeba.</title>
        <authorList>
            <person name="Jerlstrom-Hultqvist J."/>
            <person name="Cepicka I."/>
            <person name="Gallot-Lavallee L."/>
            <person name="Salas-Leiva D."/>
            <person name="Curtis B.A."/>
            <person name="Zahonova K."/>
            <person name="Pipaliya S."/>
            <person name="Dacks J."/>
            <person name="Roger A.J."/>
        </authorList>
    </citation>
    <scope>NUCLEOTIDE SEQUENCE</scope>
    <source>
        <strain evidence="2">Busselton2</strain>
    </source>
</reference>
<evidence type="ECO:0000313" key="5">
    <source>
        <dbReference type="Proteomes" id="UP001150062"/>
    </source>
</evidence>
<dbReference type="Gene3D" id="2.60.40.1170">
    <property type="entry name" value="Mu homology domain, subdomain B"/>
    <property type="match status" value="1"/>
</dbReference>
<feature type="domain" description="MHD" evidence="1">
    <location>
        <begin position="1"/>
        <end position="161"/>
    </location>
</feature>
<protein>
    <submittedName>
        <fullName evidence="2">Ap-4 complex subunit mu-1</fullName>
    </submittedName>
</protein>
<dbReference type="EMBL" id="JANTQA010000070">
    <property type="protein sequence ID" value="KAJ3426221.1"/>
    <property type="molecule type" value="Genomic_DNA"/>
</dbReference>
<evidence type="ECO:0000313" key="4">
    <source>
        <dbReference type="Proteomes" id="UP001146793"/>
    </source>
</evidence>
<dbReference type="InterPro" id="IPR050431">
    <property type="entry name" value="Adaptor_comp_med_subunit"/>
</dbReference>
<organism evidence="2 4">
    <name type="scientific">Anaeramoeba flamelloides</name>
    <dbReference type="NCBI Taxonomy" id="1746091"/>
    <lineage>
        <taxon>Eukaryota</taxon>
        <taxon>Metamonada</taxon>
        <taxon>Anaeramoebidae</taxon>
        <taxon>Anaeramoeba</taxon>
    </lineage>
</organism>
<evidence type="ECO:0000313" key="3">
    <source>
        <dbReference type="EMBL" id="KAJ6228178.1"/>
    </source>
</evidence>
<dbReference type="Proteomes" id="UP001146793">
    <property type="component" value="Unassembled WGS sequence"/>
</dbReference>
<evidence type="ECO:0000259" key="1">
    <source>
        <dbReference type="PROSITE" id="PS51072"/>
    </source>
</evidence>
<gene>
    <name evidence="2" type="ORF">M0812_28673</name>
    <name evidence="3" type="ORF">M0813_09005</name>
</gene>
<dbReference type="PANTHER" id="PTHR10529">
    <property type="entry name" value="AP COMPLEX SUBUNIT MU"/>
    <property type="match status" value="1"/>
</dbReference>
<keyword evidence="5" id="KW-1185">Reference proteome</keyword>
<name>A0AAV7YCE1_9EUKA</name>
<comment type="caution">
    <text evidence="2">The sequence shown here is derived from an EMBL/GenBank/DDBJ whole genome shotgun (WGS) entry which is preliminary data.</text>
</comment>
<dbReference type="Proteomes" id="UP001150062">
    <property type="component" value="Unassembled WGS sequence"/>
</dbReference>
<dbReference type="Pfam" id="PF00928">
    <property type="entry name" value="Adap_comp_sub"/>
    <property type="match status" value="1"/>
</dbReference>
<evidence type="ECO:0000313" key="2">
    <source>
        <dbReference type="EMBL" id="KAJ3426221.1"/>
    </source>
</evidence>
<sequence length="162" mass="18796">MSGKYIMTPFRIFTNIESLTSKNISLNIKVQSNYPMNKLAKDVKISFPVPKETCSAQFEKLNPENENIQFKKNKNKINWRIKKFVGDQELILSLNLILLSNSNNQKRLKSQIGPVLMIFSLPNYSSSGLQIQNLKFNSKQDSNKRTLYVKYQTYSGSFIKRF</sequence>
<accession>A0AAV7YCE1</accession>
<dbReference type="InterPro" id="IPR028565">
    <property type="entry name" value="MHD"/>
</dbReference>
<dbReference type="EMBL" id="JAOAOG010000329">
    <property type="protein sequence ID" value="KAJ6228178.1"/>
    <property type="molecule type" value="Genomic_DNA"/>
</dbReference>
<proteinExistence type="predicted"/>
<dbReference type="PROSITE" id="PS51072">
    <property type="entry name" value="MHD"/>
    <property type="match status" value="1"/>
</dbReference>